<accession>A0A8J7QDQ6</accession>
<dbReference type="AlphaFoldDB" id="A0A8J7QDQ6"/>
<dbReference type="GO" id="GO:0046872">
    <property type="term" value="F:metal ion binding"/>
    <property type="evidence" value="ECO:0007669"/>
    <property type="project" value="UniProtKB-KW"/>
</dbReference>
<dbReference type="Pfam" id="PF01546">
    <property type="entry name" value="Peptidase_M20"/>
    <property type="match status" value="1"/>
</dbReference>
<dbReference type="Gene3D" id="3.40.630.10">
    <property type="entry name" value="Zn peptidases"/>
    <property type="match status" value="1"/>
</dbReference>
<feature type="domain" description="Peptidase M20 dimerisation" evidence="3">
    <location>
        <begin position="184"/>
        <end position="281"/>
    </location>
</feature>
<dbReference type="InterPro" id="IPR011650">
    <property type="entry name" value="Peptidase_M20_dimer"/>
</dbReference>
<proteinExistence type="predicted"/>
<dbReference type="Gene3D" id="3.30.70.360">
    <property type="match status" value="1"/>
</dbReference>
<keyword evidence="1" id="KW-0479">Metal-binding</keyword>
<gene>
    <name evidence="4" type="ORF">J3U88_27600</name>
</gene>
<dbReference type="PANTHER" id="PTHR43808">
    <property type="entry name" value="ACETYLORNITHINE DEACETYLASE"/>
    <property type="match status" value="1"/>
</dbReference>
<dbReference type="RefSeq" id="WP_207862240.1">
    <property type="nucleotide sequence ID" value="NZ_JAFREP010000033.1"/>
</dbReference>
<evidence type="ECO:0000256" key="2">
    <source>
        <dbReference type="ARBA" id="ARBA00022801"/>
    </source>
</evidence>
<dbReference type="EMBL" id="JAFREP010000033">
    <property type="protein sequence ID" value="MBO1322269.1"/>
    <property type="molecule type" value="Genomic_DNA"/>
</dbReference>
<dbReference type="PANTHER" id="PTHR43808:SF9">
    <property type="entry name" value="BLL0789 PROTEIN"/>
    <property type="match status" value="1"/>
</dbReference>
<name>A0A8J7QDQ6_9BACT</name>
<organism evidence="4 5">
    <name type="scientific">Acanthopleuribacter pedis</name>
    <dbReference type="NCBI Taxonomy" id="442870"/>
    <lineage>
        <taxon>Bacteria</taxon>
        <taxon>Pseudomonadati</taxon>
        <taxon>Acidobacteriota</taxon>
        <taxon>Holophagae</taxon>
        <taxon>Acanthopleuribacterales</taxon>
        <taxon>Acanthopleuribacteraceae</taxon>
        <taxon>Acanthopleuribacter</taxon>
    </lineage>
</organism>
<dbReference type="SUPFAM" id="SSF55031">
    <property type="entry name" value="Bacterial exopeptidase dimerisation domain"/>
    <property type="match status" value="1"/>
</dbReference>
<dbReference type="SUPFAM" id="SSF53187">
    <property type="entry name" value="Zn-dependent exopeptidases"/>
    <property type="match status" value="1"/>
</dbReference>
<evidence type="ECO:0000313" key="5">
    <source>
        <dbReference type="Proteomes" id="UP000664417"/>
    </source>
</evidence>
<keyword evidence="2" id="KW-0378">Hydrolase</keyword>
<evidence type="ECO:0000313" key="4">
    <source>
        <dbReference type="EMBL" id="MBO1322269.1"/>
    </source>
</evidence>
<dbReference type="InterPro" id="IPR036264">
    <property type="entry name" value="Bact_exopeptidase_dim_dom"/>
</dbReference>
<comment type="caution">
    <text evidence="4">The sequence shown here is derived from an EMBL/GenBank/DDBJ whole genome shotgun (WGS) entry which is preliminary data.</text>
</comment>
<reference evidence="4" key="1">
    <citation type="submission" date="2021-03" db="EMBL/GenBank/DDBJ databases">
        <authorList>
            <person name="Wang G."/>
        </authorList>
    </citation>
    <scope>NUCLEOTIDE SEQUENCE</scope>
    <source>
        <strain evidence="4">KCTC 12899</strain>
    </source>
</reference>
<dbReference type="InterPro" id="IPR050072">
    <property type="entry name" value="Peptidase_M20A"/>
</dbReference>
<protein>
    <submittedName>
        <fullName evidence="4">M20/M25/M40 family metallo-hydrolase</fullName>
    </submittedName>
</protein>
<evidence type="ECO:0000259" key="3">
    <source>
        <dbReference type="Pfam" id="PF07687"/>
    </source>
</evidence>
<evidence type="ECO:0000256" key="1">
    <source>
        <dbReference type="ARBA" id="ARBA00022723"/>
    </source>
</evidence>
<dbReference type="InterPro" id="IPR002933">
    <property type="entry name" value="Peptidase_M20"/>
</dbReference>
<dbReference type="Pfam" id="PF07687">
    <property type="entry name" value="M20_dimer"/>
    <property type="match status" value="1"/>
</dbReference>
<keyword evidence="5" id="KW-1185">Reference proteome</keyword>
<sequence length="378" mass="41326">MVAFDLNEARGFFDTRADWLHGRIDSYVRCQSPTAEPARCDAMAALIAADLAEIGLRTELPRVEDSAALVVGTLPDAPSPELVMVYHHDTVWPLDGFPNMRREGARWFAPGIYDMKAGIPLGIMAIHYIYTAFPDLGPRIRFLSSPDEETMGPVSRNLVRQWAAGAAYALVFEPPTAAGAFKQHRKGIGRCTIEFVGKATHAGNHYAEGKSALAAAARLLPVLEGETDLARGKTVNVGLLQGGSAVNTRPGYARMAVDVRIEEENQWQEVQDFLNAWRDERGVVLKMTYEPVIPPMHAEHEAWRHLAAVCEQQGIPFQLGKAGGASDGNFLAKAGLKVFDGLGVPGAGEHADHEHIQVDQLWPTFARNVALIRALLHQ</sequence>
<dbReference type="Proteomes" id="UP000664417">
    <property type="component" value="Unassembled WGS sequence"/>
</dbReference>
<dbReference type="GO" id="GO:0016787">
    <property type="term" value="F:hydrolase activity"/>
    <property type="evidence" value="ECO:0007669"/>
    <property type="project" value="UniProtKB-KW"/>
</dbReference>